<reference evidence="2 3" key="1">
    <citation type="submission" date="2007-06" db="EMBL/GenBank/DDBJ databases">
        <title>The Genome Sequence of Coccidioides posadasii RMSCC_3488.</title>
        <authorList>
            <consortium name="Coccidioides Genome Resources Consortium"/>
            <consortium name="The Broad Institute Genome Sequencing Platform"/>
            <person name="Henn M.R."/>
            <person name="Sykes S."/>
            <person name="Young S."/>
            <person name="Jaffe D."/>
            <person name="Berlin A."/>
            <person name="Alvarez P."/>
            <person name="Butler J."/>
            <person name="Gnerre S."/>
            <person name="Grabherr M."/>
            <person name="Mauceli E."/>
            <person name="Brockman W."/>
            <person name="Kodira C."/>
            <person name="Alvarado L."/>
            <person name="Zeng Q."/>
            <person name="Crawford M."/>
            <person name="Antoine C."/>
            <person name="Devon K."/>
            <person name="Galgiani J."/>
            <person name="Orsborn K."/>
            <person name="Lewis M.L."/>
            <person name="Nusbaum C."/>
            <person name="Galagan J."/>
            <person name="Birren B."/>
        </authorList>
    </citation>
    <scope>NUCLEOTIDE SEQUENCE [LARGE SCALE GENOMIC DNA]</scope>
    <source>
        <strain evidence="2 3">RMSCC 3488</strain>
    </source>
</reference>
<evidence type="ECO:0000313" key="2">
    <source>
        <dbReference type="EMBL" id="KMM64052.1"/>
    </source>
</evidence>
<feature type="region of interest" description="Disordered" evidence="1">
    <location>
        <begin position="1"/>
        <end position="37"/>
    </location>
</feature>
<dbReference type="AlphaFoldDB" id="A0A0J6HYK1"/>
<dbReference type="VEuPathDB" id="FungiDB:CPAG_00404"/>
<sequence>MRWRKREKKRGREEGVVPVTQAGFDDDDDDRADFGNFREANSNDAAAAEASTPTGQTLLCAAGLMTLQRTTTQTTGPDKSAIINSNHARAGTGPSPHAKERDPPLTRAQFLLSSLPPGDRSKPRRVERLFRPAEEEEEEEAIRKQQKHTE</sequence>
<gene>
    <name evidence="2" type="ORF">CPAG_00404</name>
</gene>
<dbReference type="EMBL" id="DS268109">
    <property type="protein sequence ID" value="KMM64052.1"/>
    <property type="molecule type" value="Genomic_DNA"/>
</dbReference>
<evidence type="ECO:0000313" key="3">
    <source>
        <dbReference type="Proteomes" id="UP000054567"/>
    </source>
</evidence>
<organism evidence="2 3">
    <name type="scientific">Coccidioides posadasii RMSCC 3488</name>
    <dbReference type="NCBI Taxonomy" id="454284"/>
    <lineage>
        <taxon>Eukaryota</taxon>
        <taxon>Fungi</taxon>
        <taxon>Dikarya</taxon>
        <taxon>Ascomycota</taxon>
        <taxon>Pezizomycotina</taxon>
        <taxon>Eurotiomycetes</taxon>
        <taxon>Eurotiomycetidae</taxon>
        <taxon>Onygenales</taxon>
        <taxon>Onygenaceae</taxon>
        <taxon>Coccidioides</taxon>
    </lineage>
</organism>
<reference evidence="3" key="2">
    <citation type="journal article" date="2009" name="Genome Res.">
        <title>Comparative genomic analyses of the human fungal pathogens Coccidioides and their relatives.</title>
        <authorList>
            <person name="Sharpton T.J."/>
            <person name="Stajich J.E."/>
            <person name="Rounsley S.D."/>
            <person name="Gardner M.J."/>
            <person name="Wortman J.R."/>
            <person name="Jordar V.S."/>
            <person name="Maiti R."/>
            <person name="Kodira C.D."/>
            <person name="Neafsey D.E."/>
            <person name="Zeng Q."/>
            <person name="Hung C.-Y."/>
            <person name="McMahan C."/>
            <person name="Muszewska A."/>
            <person name="Grynberg M."/>
            <person name="Mandel M.A."/>
            <person name="Kellner E.M."/>
            <person name="Barker B.M."/>
            <person name="Galgiani J.N."/>
            <person name="Orbach M.J."/>
            <person name="Kirkland T.N."/>
            <person name="Cole G.T."/>
            <person name="Henn M.R."/>
            <person name="Birren B.W."/>
            <person name="Taylor J.W."/>
        </authorList>
    </citation>
    <scope>NUCLEOTIDE SEQUENCE [LARGE SCALE GENOMIC DNA]</scope>
    <source>
        <strain evidence="3">RMSCC 3488</strain>
    </source>
</reference>
<proteinExistence type="predicted"/>
<name>A0A0J6HYK1_COCPO</name>
<dbReference type="Proteomes" id="UP000054567">
    <property type="component" value="Unassembled WGS sequence"/>
</dbReference>
<reference evidence="3" key="3">
    <citation type="journal article" date="2010" name="Genome Res.">
        <title>Population genomic sequencing of Coccidioides fungi reveals recent hybridization and transposon control.</title>
        <authorList>
            <person name="Neafsey D.E."/>
            <person name="Barker B.M."/>
            <person name="Sharpton T.J."/>
            <person name="Stajich J.E."/>
            <person name="Park D.J."/>
            <person name="Whiston E."/>
            <person name="Hung C.-Y."/>
            <person name="McMahan C."/>
            <person name="White J."/>
            <person name="Sykes S."/>
            <person name="Heiman D."/>
            <person name="Young S."/>
            <person name="Zeng Q."/>
            <person name="Abouelleil A."/>
            <person name="Aftuck L."/>
            <person name="Bessette D."/>
            <person name="Brown A."/>
            <person name="FitzGerald M."/>
            <person name="Lui A."/>
            <person name="Macdonald J.P."/>
            <person name="Priest M."/>
            <person name="Orbach M.J."/>
            <person name="Galgiani J.N."/>
            <person name="Kirkland T.N."/>
            <person name="Cole G.T."/>
            <person name="Birren B.W."/>
            <person name="Henn M.R."/>
            <person name="Taylor J.W."/>
            <person name="Rounsley S.D."/>
        </authorList>
    </citation>
    <scope>NUCLEOTIDE SEQUENCE [LARGE SCALE GENOMIC DNA]</scope>
    <source>
        <strain evidence="3">RMSCC 3488</strain>
    </source>
</reference>
<feature type="compositionally biased region" description="Basic and acidic residues" evidence="1">
    <location>
        <begin position="119"/>
        <end position="133"/>
    </location>
</feature>
<accession>A0A0J6HYK1</accession>
<evidence type="ECO:0000256" key="1">
    <source>
        <dbReference type="SAM" id="MobiDB-lite"/>
    </source>
</evidence>
<feature type="region of interest" description="Disordered" evidence="1">
    <location>
        <begin position="70"/>
        <end position="150"/>
    </location>
</feature>
<protein>
    <submittedName>
        <fullName evidence="2">Uncharacterized protein</fullName>
    </submittedName>
</protein>
<feature type="compositionally biased region" description="Basic and acidic residues" evidence="1">
    <location>
        <begin position="141"/>
        <end position="150"/>
    </location>
</feature>